<dbReference type="AlphaFoldDB" id="A0A7R8VRC3"/>
<dbReference type="EMBL" id="OA570376">
    <property type="protein sequence ID" value="CAD7203247.1"/>
    <property type="molecule type" value="Genomic_DNA"/>
</dbReference>
<evidence type="ECO:0000313" key="1">
    <source>
        <dbReference type="EMBL" id="CAD7203247.1"/>
    </source>
</evidence>
<proteinExistence type="predicted"/>
<sequence>MPADTELSSLLNRRQAINEALGEGKQVDPQFKPVKKNIYSEFHEFTRRQIKEYESTFNSCQSAPKKPWGYCRSDYKTSSLSLKQWLYLFERAFFNPDTIYTVVTGEDPGSELFVMCAVQVSTRLDGGYNSLSTICGRRVMAITSPPPRRRSSISLDCVRYYSSPVASLVLTDSSQLTSDSQHLAVSQHQRSHGATVDSVHHAGTRLATVAFRASPVVSICADTRETALSYRRGGSTLEHLMCKSSITCQDMYLITQYSILPTVSRMKPNVVQTLLGSGCYVFETCGLVFPEAISSSPGRVSPWKIAYLDNKFF</sequence>
<reference evidence="1" key="1">
    <citation type="submission" date="2020-11" db="EMBL/GenBank/DDBJ databases">
        <authorList>
            <person name="Tran Van P."/>
        </authorList>
    </citation>
    <scope>NUCLEOTIDE SEQUENCE</scope>
</reference>
<gene>
    <name evidence="1" type="ORF">TDIB3V08_LOCUS9420</name>
</gene>
<protein>
    <submittedName>
        <fullName evidence="1">Uncharacterized protein</fullName>
    </submittedName>
</protein>
<organism evidence="1">
    <name type="scientific">Timema douglasi</name>
    <name type="common">Walking stick</name>
    <dbReference type="NCBI Taxonomy" id="61478"/>
    <lineage>
        <taxon>Eukaryota</taxon>
        <taxon>Metazoa</taxon>
        <taxon>Ecdysozoa</taxon>
        <taxon>Arthropoda</taxon>
        <taxon>Hexapoda</taxon>
        <taxon>Insecta</taxon>
        <taxon>Pterygota</taxon>
        <taxon>Neoptera</taxon>
        <taxon>Polyneoptera</taxon>
        <taxon>Phasmatodea</taxon>
        <taxon>Timematodea</taxon>
        <taxon>Timematoidea</taxon>
        <taxon>Timematidae</taxon>
        <taxon>Timema</taxon>
    </lineage>
</organism>
<name>A0A7R8VRC3_TIMDO</name>
<accession>A0A7R8VRC3</accession>